<comment type="caution">
    <text evidence="1">The sequence shown here is derived from an EMBL/GenBank/DDBJ whole genome shotgun (WGS) entry which is preliminary data.</text>
</comment>
<accession>A0A7W8V4T6</accession>
<sequence>MLRTLGLFAGKLLIDCWRRGVQAYHAFRESDMSVPLNIGIELPGEVLLNAEDGELKQTTVVQ</sequence>
<keyword evidence="2" id="KW-1185">Reference proteome</keyword>
<reference evidence="1 2" key="1">
    <citation type="submission" date="2020-08" db="EMBL/GenBank/DDBJ databases">
        <title>Genomic Encyclopedia of Type Strains, Phase IV (KMG-V): Genome sequencing to study the core and pangenomes of soil and plant-associated prokaryotes.</title>
        <authorList>
            <person name="Whitman W."/>
        </authorList>
    </citation>
    <scope>NUCLEOTIDE SEQUENCE [LARGE SCALE GENOMIC DNA]</scope>
    <source>
        <strain evidence="1 2">JPY158</strain>
    </source>
</reference>
<gene>
    <name evidence="1" type="ORF">HDG40_001348</name>
</gene>
<evidence type="ECO:0000313" key="2">
    <source>
        <dbReference type="Proteomes" id="UP000592780"/>
    </source>
</evidence>
<dbReference type="Proteomes" id="UP000592780">
    <property type="component" value="Unassembled WGS sequence"/>
</dbReference>
<proteinExistence type="predicted"/>
<dbReference type="AlphaFoldDB" id="A0A7W8V4T6"/>
<name>A0A7W8V4T6_PARAM</name>
<organism evidence="1 2">
    <name type="scientific">Paraburkholderia atlantica</name>
    <dbReference type="NCBI Taxonomy" id="2654982"/>
    <lineage>
        <taxon>Bacteria</taxon>
        <taxon>Pseudomonadati</taxon>
        <taxon>Pseudomonadota</taxon>
        <taxon>Betaproteobacteria</taxon>
        <taxon>Burkholderiales</taxon>
        <taxon>Burkholderiaceae</taxon>
        <taxon>Paraburkholderia</taxon>
    </lineage>
</organism>
<dbReference type="EMBL" id="JACHDD010000002">
    <property type="protein sequence ID" value="MBB5423206.1"/>
    <property type="molecule type" value="Genomic_DNA"/>
</dbReference>
<protein>
    <submittedName>
        <fullName evidence="1">Uncharacterized protein</fullName>
    </submittedName>
</protein>
<evidence type="ECO:0000313" key="1">
    <source>
        <dbReference type="EMBL" id="MBB5423206.1"/>
    </source>
</evidence>